<comment type="caution">
    <text evidence="1">The sequence shown here is derived from an EMBL/GenBank/DDBJ whole genome shotgun (WGS) entry which is preliminary data.</text>
</comment>
<evidence type="ECO:0000313" key="3">
    <source>
        <dbReference type="Proteomes" id="UP000663828"/>
    </source>
</evidence>
<accession>A0A813R5V9</accession>
<dbReference type="OrthoDB" id="2386367at2759"/>
<name>A0A813R5V9_ADIRI</name>
<sequence length="167" mass="19341">MTVSSNAVIDERLQSLKAEKEAILDVCGKLAYFIRTNSISPVNDDILEYIQHFIREEKQKRNNGAQNDDIINGLEGLEKEYRHELDAIKQMMQENATKSTSLLSIGQVFDRVRDLYHLPLYGKQIRTQIEQMKRMQENGRRNREQSVQLSNKAQSSPVMIELKKAFV</sequence>
<evidence type="ECO:0000313" key="2">
    <source>
        <dbReference type="EMBL" id="CAF1164934.1"/>
    </source>
</evidence>
<protein>
    <submittedName>
        <fullName evidence="1">Uncharacterized protein</fullName>
    </submittedName>
</protein>
<gene>
    <name evidence="2" type="ORF">EDS130_LOCUS23357</name>
    <name evidence="1" type="ORF">XAT740_LOCUS1809</name>
</gene>
<organism evidence="1 3">
    <name type="scientific">Adineta ricciae</name>
    <name type="common">Rotifer</name>
    <dbReference type="NCBI Taxonomy" id="249248"/>
    <lineage>
        <taxon>Eukaryota</taxon>
        <taxon>Metazoa</taxon>
        <taxon>Spiralia</taxon>
        <taxon>Gnathifera</taxon>
        <taxon>Rotifera</taxon>
        <taxon>Eurotatoria</taxon>
        <taxon>Bdelloidea</taxon>
        <taxon>Adinetida</taxon>
        <taxon>Adinetidae</taxon>
        <taxon>Adineta</taxon>
    </lineage>
</organism>
<evidence type="ECO:0000313" key="1">
    <source>
        <dbReference type="EMBL" id="CAF0777949.1"/>
    </source>
</evidence>
<dbReference type="AlphaFoldDB" id="A0A813R5V9"/>
<dbReference type="EMBL" id="CAJNOR010000058">
    <property type="protein sequence ID" value="CAF0777949.1"/>
    <property type="molecule type" value="Genomic_DNA"/>
</dbReference>
<dbReference type="EMBL" id="CAJNOJ010000127">
    <property type="protein sequence ID" value="CAF1164934.1"/>
    <property type="molecule type" value="Genomic_DNA"/>
</dbReference>
<dbReference type="PANTHER" id="PTHR32046:SF11">
    <property type="entry name" value="IMMUNE-ASSOCIATED NUCLEOTIDE-BINDING PROTEIN 10-LIKE"/>
    <property type="match status" value="1"/>
</dbReference>
<reference evidence="1" key="1">
    <citation type="submission" date="2021-02" db="EMBL/GenBank/DDBJ databases">
        <authorList>
            <person name="Nowell W R."/>
        </authorList>
    </citation>
    <scope>NUCLEOTIDE SEQUENCE</scope>
</reference>
<proteinExistence type="predicted"/>
<dbReference type="Proteomes" id="UP000663828">
    <property type="component" value="Unassembled WGS sequence"/>
</dbReference>
<dbReference type="PANTHER" id="PTHR32046">
    <property type="entry name" value="G DOMAIN-CONTAINING PROTEIN"/>
    <property type="match status" value="1"/>
</dbReference>
<keyword evidence="3" id="KW-1185">Reference proteome</keyword>
<dbReference type="Proteomes" id="UP000663852">
    <property type="component" value="Unassembled WGS sequence"/>
</dbReference>